<keyword evidence="3" id="KW-0808">Transferase</keyword>
<sequence length="244" mass="26819">MAGNGCDRDRIWSFQKREYWDGRYKQRLDGNTDFNESTFDWLCTYDAVRDFIDRHIAGATFALDIGCGNADFAAAVCAAHPHMFITGIDYSPMLFDLCTSSIRPRGGWMLMDACALAFRAGSFDVVLDKGCLDALCAGYDQLAVLRGWGRDITEQEVALESAAVSKVAQLLREVDRCLAPGGRYICISYEGPAGRQRFFSGAAASPLSLELVESCVEEASHNYVYVFKKRRGVAARAAGRGVAC</sequence>
<evidence type="ECO:0000256" key="4">
    <source>
        <dbReference type="ARBA" id="ARBA00023268"/>
    </source>
</evidence>
<dbReference type="GO" id="GO:0032259">
    <property type="term" value="P:methylation"/>
    <property type="evidence" value="ECO:0007669"/>
    <property type="project" value="UniProtKB-KW"/>
</dbReference>
<comment type="caution">
    <text evidence="6">The sequence shown here is derived from an EMBL/GenBank/DDBJ whole genome shotgun (WGS) entry which is preliminary data.</text>
</comment>
<dbReference type="InterPro" id="IPR051419">
    <property type="entry name" value="Lys/N-term_MeTrsfase_sf"/>
</dbReference>
<comment type="similarity">
    <text evidence="1">Belongs to the methyltransferase superfamily.</text>
</comment>
<keyword evidence="4" id="KW-0511">Multifunctional enzyme</keyword>
<evidence type="ECO:0000256" key="2">
    <source>
        <dbReference type="ARBA" id="ARBA00022603"/>
    </source>
</evidence>
<dbReference type="Gene3D" id="3.40.50.150">
    <property type="entry name" value="Vaccinia Virus protein VP39"/>
    <property type="match status" value="1"/>
</dbReference>
<dbReference type="EMBL" id="BMAR01000003">
    <property type="protein sequence ID" value="GFR42400.1"/>
    <property type="molecule type" value="Genomic_DNA"/>
</dbReference>
<keyword evidence="8" id="KW-1185">Reference proteome</keyword>
<evidence type="ECO:0000256" key="1">
    <source>
        <dbReference type="ARBA" id="ARBA00008361"/>
    </source>
</evidence>
<dbReference type="InterPro" id="IPR041698">
    <property type="entry name" value="Methyltransf_25"/>
</dbReference>
<name>A0AAD3DIV2_9CHLO</name>
<evidence type="ECO:0000313" key="8">
    <source>
        <dbReference type="Proteomes" id="UP001054857"/>
    </source>
</evidence>
<dbReference type="PANTHER" id="PTHR12176:SF78">
    <property type="entry name" value="EEF1A LYSINE AND N-TERMINAL METHYLTRANSFERASE"/>
    <property type="match status" value="1"/>
</dbReference>
<evidence type="ECO:0000256" key="3">
    <source>
        <dbReference type="ARBA" id="ARBA00022679"/>
    </source>
</evidence>
<reference evidence="6" key="1">
    <citation type="submission" date="2020-08" db="EMBL/GenBank/DDBJ databases">
        <authorList>
            <person name="Yamashita S."/>
            <person name="Nozaki H."/>
        </authorList>
    </citation>
    <scope>NUCLEOTIDE SEQUENCE</scope>
    <source>
        <strain evidence="6">NIES-4017</strain>
    </source>
</reference>
<organism evidence="6 8">
    <name type="scientific">Astrephomene gubernaculifera</name>
    <dbReference type="NCBI Taxonomy" id="47775"/>
    <lineage>
        <taxon>Eukaryota</taxon>
        <taxon>Viridiplantae</taxon>
        <taxon>Chlorophyta</taxon>
        <taxon>core chlorophytes</taxon>
        <taxon>Chlorophyceae</taxon>
        <taxon>CS clade</taxon>
        <taxon>Chlamydomonadales</taxon>
        <taxon>Astrephomenaceae</taxon>
        <taxon>Astrephomene</taxon>
    </lineage>
</organism>
<gene>
    <name evidence="6" type="ORF">Agub_g3034</name>
    <name evidence="7" type="ORF">Agub_g3273</name>
</gene>
<dbReference type="Pfam" id="PF13649">
    <property type="entry name" value="Methyltransf_25"/>
    <property type="match status" value="1"/>
</dbReference>
<dbReference type="GO" id="GO:0008168">
    <property type="term" value="F:methyltransferase activity"/>
    <property type="evidence" value="ECO:0007669"/>
    <property type="project" value="UniProtKB-KW"/>
</dbReference>
<keyword evidence="2" id="KW-0489">Methyltransferase</keyword>
<dbReference type="EMBL" id="BMAR01000003">
    <property type="protein sequence ID" value="GFR42343.1"/>
    <property type="molecule type" value="Genomic_DNA"/>
</dbReference>
<dbReference type="InterPro" id="IPR029063">
    <property type="entry name" value="SAM-dependent_MTases_sf"/>
</dbReference>
<feature type="domain" description="Methyltransferase" evidence="5">
    <location>
        <begin position="63"/>
        <end position="134"/>
    </location>
</feature>
<reference evidence="6 8" key="2">
    <citation type="journal article" date="2021" name="Sci. Rep.">
        <title>Genome sequencing of the multicellular alga Astrephomene provides insights into convergent evolution of germ-soma differentiation.</title>
        <authorList>
            <person name="Yamashita S."/>
            <person name="Yamamoto K."/>
            <person name="Matsuzaki R."/>
            <person name="Suzuki S."/>
            <person name="Yamaguchi H."/>
            <person name="Hirooka S."/>
            <person name="Minakuchi Y."/>
            <person name="Miyagishima S."/>
            <person name="Kawachi M."/>
            <person name="Toyoda A."/>
            <person name="Nozaki H."/>
        </authorList>
    </citation>
    <scope>NUCLEOTIDE SEQUENCE [LARGE SCALE GENOMIC DNA]</scope>
    <source>
        <strain evidence="6 8">NIES-4017</strain>
    </source>
</reference>
<protein>
    <recommendedName>
        <fullName evidence="5">Methyltransferase domain-containing protein</fullName>
    </recommendedName>
</protein>
<evidence type="ECO:0000259" key="5">
    <source>
        <dbReference type="Pfam" id="PF13649"/>
    </source>
</evidence>
<evidence type="ECO:0000313" key="6">
    <source>
        <dbReference type="EMBL" id="GFR42343.1"/>
    </source>
</evidence>
<dbReference type="SUPFAM" id="SSF53335">
    <property type="entry name" value="S-adenosyl-L-methionine-dependent methyltransferases"/>
    <property type="match status" value="1"/>
</dbReference>
<dbReference type="AlphaFoldDB" id="A0AAD3DIV2"/>
<accession>A0AAD3DIV2</accession>
<dbReference type="PANTHER" id="PTHR12176">
    <property type="entry name" value="SAM-DEPENDENT METHYLTRANSFERASE SUPERFAMILY PROTEIN"/>
    <property type="match status" value="1"/>
</dbReference>
<dbReference type="Proteomes" id="UP001054857">
    <property type="component" value="Unassembled WGS sequence"/>
</dbReference>
<evidence type="ECO:0000313" key="7">
    <source>
        <dbReference type="EMBL" id="GFR42400.1"/>
    </source>
</evidence>
<proteinExistence type="inferred from homology"/>